<dbReference type="PATRIC" id="fig|33050.5.peg.1305"/>
<dbReference type="Proteomes" id="UP000058074">
    <property type="component" value="Chromosome"/>
</dbReference>
<dbReference type="OrthoDB" id="8030657at2"/>
<protein>
    <submittedName>
        <fullName evidence="1">Uncharacterized protein</fullName>
    </submittedName>
</protein>
<accession>A0A0N9UTD4</accession>
<gene>
    <name evidence="1" type="ORF">AN936_06260</name>
</gene>
<dbReference type="SUPFAM" id="SSF52172">
    <property type="entry name" value="CheY-like"/>
    <property type="match status" value="1"/>
</dbReference>
<name>A0A0N9UTD4_SPHMC</name>
<sequence>MDRTIALFGSDPALLSSLRFALTLDGFTLSQEAKEPASEACLIIDQDFQGDGLAWLASQRALGNLSPALLLVTHPDRALRASAAALGCRLIDKPLTGDELTEALTDIFADRQIA</sequence>
<dbReference type="KEGG" id="smag:AN936_06260"/>
<dbReference type="InterPro" id="IPR011006">
    <property type="entry name" value="CheY-like_superfamily"/>
</dbReference>
<organism evidence="1 2">
    <name type="scientific">Sphingopyxis macrogoltabida</name>
    <name type="common">Sphingomonas macrogoltabidus</name>
    <dbReference type="NCBI Taxonomy" id="33050"/>
    <lineage>
        <taxon>Bacteria</taxon>
        <taxon>Pseudomonadati</taxon>
        <taxon>Pseudomonadota</taxon>
        <taxon>Alphaproteobacteria</taxon>
        <taxon>Sphingomonadales</taxon>
        <taxon>Sphingomonadaceae</taxon>
        <taxon>Sphingopyxis</taxon>
    </lineage>
</organism>
<proteinExistence type="predicted"/>
<dbReference type="EMBL" id="CP012700">
    <property type="protein sequence ID" value="ALH79983.1"/>
    <property type="molecule type" value="Genomic_DNA"/>
</dbReference>
<evidence type="ECO:0000313" key="1">
    <source>
        <dbReference type="EMBL" id="ALH79983.1"/>
    </source>
</evidence>
<dbReference type="RefSeq" id="WP_054587373.1">
    <property type="nucleotide sequence ID" value="NZ_CP012700.1"/>
</dbReference>
<reference evidence="1 2" key="1">
    <citation type="journal article" date="2015" name="Genome Announc.">
        <title>Complete Genome Sequence of Polypropylene Glycol- and Polyethylene Glycol-Degrading Sphingopyxis macrogoltabida Strain EY-1.</title>
        <authorList>
            <person name="Ohtsubo Y."/>
            <person name="Nagata Y."/>
            <person name="Numata M."/>
            <person name="Tsuchikane K."/>
            <person name="Hosoyama A."/>
            <person name="Yamazoe A."/>
            <person name="Tsuda M."/>
            <person name="Fujita N."/>
            <person name="Kawai F."/>
        </authorList>
    </citation>
    <scope>NUCLEOTIDE SEQUENCE [LARGE SCALE GENOMIC DNA]</scope>
    <source>
        <strain evidence="1 2">EY-1</strain>
    </source>
</reference>
<dbReference type="AlphaFoldDB" id="A0A0N9UTD4"/>
<evidence type="ECO:0000313" key="2">
    <source>
        <dbReference type="Proteomes" id="UP000058074"/>
    </source>
</evidence>